<reference evidence="1" key="1">
    <citation type="journal article" date="2022" name="bioRxiv">
        <title>Population genetic analysis of Ophidiomyces ophidiicola, the causative agent of snake fungal disease, indicates recent introductions to the USA.</title>
        <authorList>
            <person name="Ladner J.T."/>
            <person name="Palmer J.M."/>
            <person name="Ettinger C.L."/>
            <person name="Stajich J.E."/>
            <person name="Farrell T.M."/>
            <person name="Glorioso B.M."/>
            <person name="Lawson B."/>
            <person name="Price S.J."/>
            <person name="Stengle A.G."/>
            <person name="Grear D.A."/>
            <person name="Lorch J.M."/>
        </authorList>
    </citation>
    <scope>NUCLEOTIDE SEQUENCE</scope>
    <source>
        <strain evidence="1">NWHC 24266-5</strain>
    </source>
</reference>
<proteinExistence type="predicted"/>
<gene>
    <name evidence="1" type="ORF">LOY88_005948</name>
</gene>
<accession>A0ACB8UPD0</accession>
<organism evidence="1">
    <name type="scientific">Ophidiomyces ophidiicola</name>
    <dbReference type="NCBI Taxonomy" id="1387563"/>
    <lineage>
        <taxon>Eukaryota</taxon>
        <taxon>Fungi</taxon>
        <taxon>Dikarya</taxon>
        <taxon>Ascomycota</taxon>
        <taxon>Pezizomycotina</taxon>
        <taxon>Eurotiomycetes</taxon>
        <taxon>Eurotiomycetidae</taxon>
        <taxon>Onygenales</taxon>
        <taxon>Onygenaceae</taxon>
        <taxon>Ophidiomyces</taxon>
    </lineage>
</organism>
<protein>
    <submittedName>
        <fullName evidence="1">Uncharacterized protein</fullName>
    </submittedName>
</protein>
<evidence type="ECO:0000313" key="1">
    <source>
        <dbReference type="EMBL" id="KAI2382535.1"/>
    </source>
</evidence>
<comment type="caution">
    <text evidence="1">The sequence shown here is derived from an EMBL/GenBank/DDBJ whole genome shotgun (WGS) entry which is preliminary data.</text>
</comment>
<name>A0ACB8UPD0_9EURO</name>
<sequence length="995" mass="108965">MEITSSRLQKLEAEEIECWDDDEDLHCGEDIYFRTTSSAASVTGSSVRPSGHRDSISSRRSCRSDRDSNYGDEESWQLLLNENDEFGTEDAISSAKNAGIPIPDGIPKSALLGGTIKRLGGRKGKRVPGDDWSDDLDLAGLTGGLELRFKHEATSPESLLHLSSLPTSPSKSRDLDLFTEIINNRSPAPRALFGDLDKFRDTEEDASFDDVPTIKMSKPRLLPSNPFTTPPPKERTALDDSFENDLVLPSDDEPLRLSNRRDDSKASDTFGDEFDAEWAEGSIGVRFGGTKRETFSARSSTASALSPSVSSCLTAESEDGLDGLVLPDGPLDFEKSLQKRQELPPPDVPEFLPATDTPKELNRAGDDFFSGIEIGDGEVFDTEKLTLNRNIKRKVERPASPVRRGATTITFTSRTSNTRIPRLSSHERQHSTVLEPVSESGAPVSRYTRPTSRLSGHAAHSSLSNVSVSSTSSVSSNPSTRRPTSSRGSKETLRNDPTTTTAQLLKAKRSVPALRNFNTTISPSLQRSPGRPDNTLSTRATLSPRPKTPVDRPISDIRLGPQRRSHIPFIPAGASPTQSHHVSLKTSRQFRRADSDSSGDIFVHQRSTSRVSNSSALSDTTRRGSNDLPPGSFIAAAKHTVTKPNRKRHFGDGTELDVFDDLPTSATTESKFVKAPIKKGPPRALRNRLSQSGFTIPSKPDVTSPSTPVSTPMSPPRPDYTPRFARDTNASRKAREQTIASIANNQKERENGPLAPINVNWKSQPFGRPLPSPTLTKGRHGHRHRDSISKPHLIKPLGSGVHEAKSVKGMKYNPALYRWEGNENATAAFDMPPPMTPSKTSLALISNIGGVSGAQVVGSMVFDPQRMCWLKLTSPASGKPGTPTVAHDEDDVFAGLEDLDDRPPKSSAASRTVSAGADPGDDKSGDSSDEWPITEEFDVGPEFIRRQRAEEEKWRRKVNKWVSEDRKKLGDEWRWAIRDLVKTEVCLDTPMSDVC</sequence>
<dbReference type="EMBL" id="JALBCA010000119">
    <property type="protein sequence ID" value="KAI2382535.1"/>
    <property type="molecule type" value="Genomic_DNA"/>
</dbReference>